<keyword evidence="3" id="KW-1185">Reference proteome</keyword>
<gene>
    <name evidence="2" type="ORF">CEURO_LOCUS19215</name>
</gene>
<accession>A0A9P0ZQP1</accession>
<dbReference type="AlphaFoldDB" id="A0A9P0ZQP1"/>
<evidence type="ECO:0000313" key="3">
    <source>
        <dbReference type="Proteomes" id="UP001152484"/>
    </source>
</evidence>
<evidence type="ECO:0000313" key="2">
    <source>
        <dbReference type="EMBL" id="CAH9111359.1"/>
    </source>
</evidence>
<proteinExistence type="predicted"/>
<comment type="caution">
    <text evidence="2">The sequence shown here is derived from an EMBL/GenBank/DDBJ whole genome shotgun (WGS) entry which is preliminary data.</text>
</comment>
<feature type="region of interest" description="Disordered" evidence="1">
    <location>
        <begin position="29"/>
        <end position="106"/>
    </location>
</feature>
<name>A0A9P0ZQP1_CUSEU</name>
<reference evidence="2" key="1">
    <citation type="submission" date="2022-07" db="EMBL/GenBank/DDBJ databases">
        <authorList>
            <person name="Macas J."/>
            <person name="Novak P."/>
            <person name="Neumann P."/>
        </authorList>
    </citation>
    <scope>NUCLEOTIDE SEQUENCE</scope>
</reference>
<feature type="compositionally biased region" description="Polar residues" evidence="1">
    <location>
        <begin position="48"/>
        <end position="59"/>
    </location>
</feature>
<dbReference type="EMBL" id="CAMAPE010000054">
    <property type="protein sequence ID" value="CAH9111359.1"/>
    <property type="molecule type" value="Genomic_DNA"/>
</dbReference>
<evidence type="ECO:0000256" key="1">
    <source>
        <dbReference type="SAM" id="MobiDB-lite"/>
    </source>
</evidence>
<protein>
    <submittedName>
        <fullName evidence="2">Uncharacterized protein</fullName>
    </submittedName>
</protein>
<dbReference type="Proteomes" id="UP001152484">
    <property type="component" value="Unassembled WGS sequence"/>
</dbReference>
<feature type="compositionally biased region" description="Basic and acidic residues" evidence="1">
    <location>
        <begin position="92"/>
        <end position="106"/>
    </location>
</feature>
<sequence length="106" mass="12001">MEFYKICDIVLQFHGIGILFPAQILSDFANPPYEQQPKVSRTKRLRSNAATVTHRNQSTRPEKELRTPAGNSLSPHPSPHRISLDQIHTTNKNREPSSRSIPKSEG</sequence>
<organism evidence="2 3">
    <name type="scientific">Cuscuta europaea</name>
    <name type="common">European dodder</name>
    <dbReference type="NCBI Taxonomy" id="41803"/>
    <lineage>
        <taxon>Eukaryota</taxon>
        <taxon>Viridiplantae</taxon>
        <taxon>Streptophyta</taxon>
        <taxon>Embryophyta</taxon>
        <taxon>Tracheophyta</taxon>
        <taxon>Spermatophyta</taxon>
        <taxon>Magnoliopsida</taxon>
        <taxon>eudicotyledons</taxon>
        <taxon>Gunneridae</taxon>
        <taxon>Pentapetalae</taxon>
        <taxon>asterids</taxon>
        <taxon>lamiids</taxon>
        <taxon>Solanales</taxon>
        <taxon>Convolvulaceae</taxon>
        <taxon>Cuscuteae</taxon>
        <taxon>Cuscuta</taxon>
        <taxon>Cuscuta subgen. Cuscuta</taxon>
    </lineage>
</organism>